<protein>
    <submittedName>
        <fullName evidence="1">Uncharacterized protein</fullName>
    </submittedName>
</protein>
<reference evidence="1 2" key="1">
    <citation type="submission" date="2020-08" db="EMBL/GenBank/DDBJ databases">
        <title>Genomic Encyclopedia of Type Strains, Phase IV (KMG-IV): sequencing the most valuable type-strain genomes for metagenomic binning, comparative biology and taxonomic classification.</title>
        <authorList>
            <person name="Goeker M."/>
        </authorList>
    </citation>
    <scope>NUCLEOTIDE SEQUENCE [LARGE SCALE GENOMIC DNA]</scope>
    <source>
        <strain evidence="1 2">DSM 28570</strain>
    </source>
</reference>
<sequence>MKDQSSIHQQVQSLCDCYATTDPLKEMSEIARTPESREAALKWIALAVLHGITSNAEKISLVSTKDGKTRVTAEYRTAELPSPGADVGRKVVEAIREMTHIEKDKEKVALAFGFRNNSMELKIKARHDGDDDRITISFPEN</sequence>
<dbReference type="RefSeq" id="WP_183351395.1">
    <property type="nucleotide sequence ID" value="NZ_JACHEO010000013.1"/>
</dbReference>
<dbReference type="Proteomes" id="UP000539642">
    <property type="component" value="Unassembled WGS sequence"/>
</dbReference>
<name>A0A840UQQ1_9BACT</name>
<evidence type="ECO:0000313" key="1">
    <source>
        <dbReference type="EMBL" id="MBB5348547.1"/>
    </source>
</evidence>
<dbReference type="EMBL" id="JACHEO010000013">
    <property type="protein sequence ID" value="MBB5348547.1"/>
    <property type="molecule type" value="Genomic_DNA"/>
</dbReference>
<comment type="caution">
    <text evidence="1">The sequence shown here is derived from an EMBL/GenBank/DDBJ whole genome shotgun (WGS) entry which is preliminary data.</text>
</comment>
<gene>
    <name evidence="1" type="ORF">HNQ81_002283</name>
</gene>
<organism evidence="1 2">
    <name type="scientific">Desulfoprunum benzoelyticum</name>
    <dbReference type="NCBI Taxonomy" id="1506996"/>
    <lineage>
        <taxon>Bacteria</taxon>
        <taxon>Pseudomonadati</taxon>
        <taxon>Thermodesulfobacteriota</taxon>
        <taxon>Desulfobulbia</taxon>
        <taxon>Desulfobulbales</taxon>
        <taxon>Desulfobulbaceae</taxon>
        <taxon>Desulfoprunum</taxon>
    </lineage>
</organism>
<dbReference type="AlphaFoldDB" id="A0A840UQQ1"/>
<evidence type="ECO:0000313" key="2">
    <source>
        <dbReference type="Proteomes" id="UP000539642"/>
    </source>
</evidence>
<proteinExistence type="predicted"/>
<accession>A0A840UQQ1</accession>
<keyword evidence="2" id="KW-1185">Reference proteome</keyword>